<reference evidence="1" key="1">
    <citation type="submission" date="2023-01" db="EMBL/GenBank/DDBJ databases">
        <title>Genome assembly of the deep-sea coral Lophelia pertusa.</title>
        <authorList>
            <person name="Herrera S."/>
            <person name="Cordes E."/>
        </authorList>
    </citation>
    <scope>NUCLEOTIDE SEQUENCE</scope>
    <source>
        <strain evidence="1">USNM1676648</strain>
        <tissue evidence="1">Polyp</tissue>
    </source>
</reference>
<dbReference type="AlphaFoldDB" id="A0A9X0CUZ5"/>
<gene>
    <name evidence="1" type="ORF">OS493_031296</name>
</gene>
<evidence type="ECO:0000313" key="1">
    <source>
        <dbReference type="EMBL" id="KAJ7377022.1"/>
    </source>
</evidence>
<comment type="caution">
    <text evidence="1">The sequence shown here is derived from an EMBL/GenBank/DDBJ whole genome shotgun (WGS) entry which is preliminary data.</text>
</comment>
<organism evidence="1 2">
    <name type="scientific">Desmophyllum pertusum</name>
    <dbReference type="NCBI Taxonomy" id="174260"/>
    <lineage>
        <taxon>Eukaryota</taxon>
        <taxon>Metazoa</taxon>
        <taxon>Cnidaria</taxon>
        <taxon>Anthozoa</taxon>
        <taxon>Hexacorallia</taxon>
        <taxon>Scleractinia</taxon>
        <taxon>Caryophylliina</taxon>
        <taxon>Caryophylliidae</taxon>
        <taxon>Desmophyllum</taxon>
    </lineage>
</organism>
<sequence>MKINETISQEIPVDGTFYKSEQRSESLPFSGQLTYEGRMSYIEGNFRTQSVWRKAFGIEYLTMKNLRVG</sequence>
<dbReference type="Proteomes" id="UP001163046">
    <property type="component" value="Unassembled WGS sequence"/>
</dbReference>
<keyword evidence="2" id="KW-1185">Reference proteome</keyword>
<evidence type="ECO:0000313" key="2">
    <source>
        <dbReference type="Proteomes" id="UP001163046"/>
    </source>
</evidence>
<accession>A0A9X0CUZ5</accession>
<proteinExistence type="predicted"/>
<name>A0A9X0CUZ5_9CNID</name>
<protein>
    <submittedName>
        <fullName evidence="1">Uncharacterized protein</fullName>
    </submittedName>
</protein>
<dbReference type="EMBL" id="MU826385">
    <property type="protein sequence ID" value="KAJ7377022.1"/>
    <property type="molecule type" value="Genomic_DNA"/>
</dbReference>